<dbReference type="InterPro" id="IPR011257">
    <property type="entry name" value="DNA_glycosylase"/>
</dbReference>
<feature type="binding site" evidence="1">
    <location>
        <position position="180"/>
    </location>
    <ligand>
        <name>Zn(2+)</name>
        <dbReference type="ChEBI" id="CHEBI:29105"/>
    </ligand>
</feature>
<dbReference type="GO" id="GO:0008725">
    <property type="term" value="F:DNA-3-methyladenine glycosylase activity"/>
    <property type="evidence" value="ECO:0007669"/>
    <property type="project" value="InterPro"/>
</dbReference>
<feature type="binding site" evidence="1">
    <location>
        <position position="9"/>
    </location>
    <ligand>
        <name>Zn(2+)</name>
        <dbReference type="ChEBI" id="CHEBI:29105"/>
    </ligand>
</feature>
<dbReference type="STRING" id="314276.OS145_03270"/>
<gene>
    <name evidence="2" type="ORF">DCR58_03930</name>
</gene>
<dbReference type="Gene3D" id="1.10.340.30">
    <property type="entry name" value="Hypothetical protein, domain 2"/>
    <property type="match status" value="1"/>
</dbReference>
<dbReference type="InterPro" id="IPR005019">
    <property type="entry name" value="Adenine_glyco"/>
</dbReference>
<dbReference type="GO" id="GO:0046872">
    <property type="term" value="F:metal ion binding"/>
    <property type="evidence" value="ECO:0007669"/>
    <property type="project" value="UniProtKB-KW"/>
</dbReference>
<sequence length="204" mass="23723">MTNQQLVRCGWCEGDSEYEHYHDTLWGMPVKDPQDLFAKLCLDGQQAGLSWLTILRKWDAYHALFHNFNPDALVRMPDYEREALYTNPAIIRSQAKIDAIFTNARAYLKLRDRGQDFSEFLWKFVDFEPTINAYQALSEVPTETTASRQMAKALKKEGFKFVGPTICYAFMEAVGMVNDHLIDCHRYEPCKTAMETFRLSTKRK</sequence>
<keyword evidence="1" id="KW-0479">Metal-binding</keyword>
<evidence type="ECO:0000313" key="3">
    <source>
        <dbReference type="Proteomes" id="UP000262878"/>
    </source>
</evidence>
<dbReference type="EMBL" id="DMUP01000087">
    <property type="protein sequence ID" value="HAR55919.1"/>
    <property type="molecule type" value="Genomic_DNA"/>
</dbReference>
<dbReference type="Proteomes" id="UP000262878">
    <property type="component" value="Unassembled WGS sequence"/>
</dbReference>
<dbReference type="Pfam" id="PF03352">
    <property type="entry name" value="Adenine_glyco"/>
    <property type="match status" value="1"/>
</dbReference>
<dbReference type="PANTHER" id="PTHR30037:SF4">
    <property type="entry name" value="DNA-3-METHYLADENINE GLYCOSYLASE I"/>
    <property type="match status" value="1"/>
</dbReference>
<dbReference type="SUPFAM" id="SSF48150">
    <property type="entry name" value="DNA-glycosylase"/>
    <property type="match status" value="1"/>
</dbReference>
<dbReference type="AlphaFoldDB" id="A0A348WN07"/>
<comment type="caution">
    <text evidence="2">The sequence shown here is derived from an EMBL/GenBank/DDBJ whole genome shotgun (WGS) entry which is preliminary data.</text>
</comment>
<dbReference type="PANTHER" id="PTHR30037">
    <property type="entry name" value="DNA-3-METHYLADENINE GLYCOSYLASE 1"/>
    <property type="match status" value="1"/>
</dbReference>
<organism evidence="2 3">
    <name type="scientific">Idiomarina baltica</name>
    <dbReference type="NCBI Taxonomy" id="190892"/>
    <lineage>
        <taxon>Bacteria</taxon>
        <taxon>Pseudomonadati</taxon>
        <taxon>Pseudomonadota</taxon>
        <taxon>Gammaproteobacteria</taxon>
        <taxon>Alteromonadales</taxon>
        <taxon>Idiomarinaceae</taxon>
        <taxon>Idiomarina</taxon>
    </lineage>
</organism>
<reference evidence="2 3" key="1">
    <citation type="journal article" date="2018" name="Nat. Biotechnol.">
        <title>A standardized bacterial taxonomy based on genome phylogeny substantially revises the tree of life.</title>
        <authorList>
            <person name="Parks D.H."/>
            <person name="Chuvochina M."/>
            <person name="Waite D.W."/>
            <person name="Rinke C."/>
            <person name="Skarshewski A."/>
            <person name="Chaumeil P.A."/>
            <person name="Hugenholtz P."/>
        </authorList>
    </citation>
    <scope>NUCLEOTIDE SEQUENCE [LARGE SCALE GENOMIC DNA]</scope>
    <source>
        <strain evidence="2">UBA9360</strain>
    </source>
</reference>
<name>A0A348WN07_9GAMM</name>
<proteinExistence type="predicted"/>
<protein>
    <submittedName>
        <fullName evidence="2">DNA-3-methyladenine glycosylase I</fullName>
    </submittedName>
</protein>
<feature type="binding site" evidence="1">
    <location>
        <position position="184"/>
    </location>
    <ligand>
        <name>Zn(2+)</name>
        <dbReference type="ChEBI" id="CHEBI:29105"/>
    </ligand>
</feature>
<dbReference type="GO" id="GO:0006284">
    <property type="term" value="P:base-excision repair"/>
    <property type="evidence" value="ECO:0007669"/>
    <property type="project" value="InterPro"/>
</dbReference>
<keyword evidence="1" id="KW-0862">Zinc</keyword>
<evidence type="ECO:0000313" key="2">
    <source>
        <dbReference type="EMBL" id="HAR55919.1"/>
    </source>
</evidence>
<feature type="binding site" evidence="1">
    <location>
        <position position="22"/>
    </location>
    <ligand>
        <name>Zn(2+)</name>
        <dbReference type="ChEBI" id="CHEBI:29105"/>
    </ligand>
</feature>
<evidence type="ECO:0000256" key="1">
    <source>
        <dbReference type="PIRSR" id="PIRSR605019-1"/>
    </source>
</evidence>
<accession>A0A348WN07</accession>
<dbReference type="InterPro" id="IPR052891">
    <property type="entry name" value="DNA-3mA_glycosylase"/>
</dbReference>
<dbReference type="RefSeq" id="WP_006954131.1">
    <property type="nucleotide sequence ID" value="NZ_DAIRLQ010000014.1"/>
</dbReference>